<comment type="caution">
    <text evidence="1">The sequence shown here is derived from an EMBL/GenBank/DDBJ whole genome shotgun (WGS) entry which is preliminary data.</text>
</comment>
<name>X1FHM5_9ZZZZ</name>
<dbReference type="AlphaFoldDB" id="X1FHM5"/>
<organism evidence="1">
    <name type="scientific">marine sediment metagenome</name>
    <dbReference type="NCBI Taxonomy" id="412755"/>
    <lineage>
        <taxon>unclassified sequences</taxon>
        <taxon>metagenomes</taxon>
        <taxon>ecological metagenomes</taxon>
    </lineage>
</organism>
<proteinExistence type="predicted"/>
<dbReference type="EMBL" id="BARU01011622">
    <property type="protein sequence ID" value="GAH32000.1"/>
    <property type="molecule type" value="Genomic_DNA"/>
</dbReference>
<accession>X1FHM5</accession>
<gene>
    <name evidence="1" type="ORF">S03H2_21755</name>
</gene>
<sequence>NETPRLAILDSKFLRKHGKIGRDRTLHIHEVAAGIMKSRTKIYRLPKLTSARRKTIIDFYKRTKREPDFEHIYLKKSSR</sequence>
<evidence type="ECO:0000313" key="1">
    <source>
        <dbReference type="EMBL" id="GAH32000.1"/>
    </source>
</evidence>
<reference evidence="1" key="1">
    <citation type="journal article" date="2014" name="Front. Microbiol.">
        <title>High frequency of phylogenetically diverse reductive dehalogenase-homologous genes in deep subseafloor sedimentary metagenomes.</title>
        <authorList>
            <person name="Kawai M."/>
            <person name="Futagami T."/>
            <person name="Toyoda A."/>
            <person name="Takaki Y."/>
            <person name="Nishi S."/>
            <person name="Hori S."/>
            <person name="Arai W."/>
            <person name="Tsubouchi T."/>
            <person name="Morono Y."/>
            <person name="Uchiyama I."/>
            <person name="Ito T."/>
            <person name="Fujiyama A."/>
            <person name="Inagaki F."/>
            <person name="Takami H."/>
        </authorList>
    </citation>
    <scope>NUCLEOTIDE SEQUENCE</scope>
    <source>
        <strain evidence="1">Expedition CK06-06</strain>
    </source>
</reference>
<feature type="non-terminal residue" evidence="1">
    <location>
        <position position="1"/>
    </location>
</feature>
<protein>
    <submittedName>
        <fullName evidence="1">Uncharacterized protein</fullName>
    </submittedName>
</protein>